<dbReference type="GO" id="GO:0061630">
    <property type="term" value="F:ubiquitin protein ligase activity"/>
    <property type="evidence" value="ECO:0007669"/>
    <property type="project" value="UniProtKB-EC"/>
</dbReference>
<evidence type="ECO:0000313" key="12">
    <source>
        <dbReference type="Proteomes" id="UP000729402"/>
    </source>
</evidence>
<dbReference type="GO" id="GO:0005737">
    <property type="term" value="C:cytoplasm"/>
    <property type="evidence" value="ECO:0007669"/>
    <property type="project" value="TreeGrafter"/>
</dbReference>
<comment type="catalytic activity">
    <reaction evidence="1">
        <text>S-ubiquitinyl-[E2 ubiquitin-conjugating enzyme]-L-cysteine + [acceptor protein]-L-lysine = [E2 ubiquitin-conjugating enzyme]-L-cysteine + N(6)-ubiquitinyl-[acceptor protein]-L-lysine.</text>
        <dbReference type="EC" id="2.3.2.27"/>
    </reaction>
</comment>
<evidence type="ECO:0000313" key="11">
    <source>
        <dbReference type="EMBL" id="KAG8063546.1"/>
    </source>
</evidence>
<keyword evidence="12" id="KW-1185">Reference proteome</keyword>
<evidence type="ECO:0000256" key="1">
    <source>
        <dbReference type="ARBA" id="ARBA00000900"/>
    </source>
</evidence>
<evidence type="ECO:0000256" key="9">
    <source>
        <dbReference type="SAM" id="MobiDB-lite"/>
    </source>
</evidence>
<dbReference type="GO" id="GO:0016567">
    <property type="term" value="P:protein ubiquitination"/>
    <property type="evidence" value="ECO:0007669"/>
    <property type="project" value="TreeGrafter"/>
</dbReference>
<evidence type="ECO:0000256" key="8">
    <source>
        <dbReference type="PROSITE-ProRule" id="PRU00175"/>
    </source>
</evidence>
<dbReference type="AlphaFoldDB" id="A0A8J5SX28"/>
<dbReference type="OrthoDB" id="21204at2759"/>
<dbReference type="InterPro" id="IPR039525">
    <property type="entry name" value="RNF126-like_zinc-ribbon"/>
</dbReference>
<keyword evidence="6" id="KW-0833">Ubl conjugation pathway</keyword>
<sequence>MSLRFLSTTSPVLFVAGPLYLVAHDSNGSHTKHQALRVSEQFISVGQATVRAKQEAMFAQRIGDLEVVLGGASFLLAVWSRGRRRDGSKEEIVMEEEPSATCRYFCHRCSLIVRPEMGIEEVKCPHCHSGFVEEIAGAEDDGPAASEVDPDADAAPASLFAPALIDLLGGVSSRRHGLDAGSGDLAAFARRQYRSIAFLQLLSALQEVEAGGDTPDSGRERLVLVSPADAHAMLMGSNGAAVGSGLTLRDLFVGSGMDALLEYLAETGPNRQGTLPAKKETVAALPTVRVRDAATCPVCLDQFAAGGEAREMPCKHRFHDGCIVPWLEAHSSCPVCRYQLPTDDSTDGNGITAEGGNSGGDGDEGSTGRRSWLAWPFGGLFSHRSTGSSSSS</sequence>
<dbReference type="InterPro" id="IPR001841">
    <property type="entry name" value="Znf_RING"/>
</dbReference>
<keyword evidence="4" id="KW-0479">Metal-binding</keyword>
<evidence type="ECO:0000256" key="6">
    <source>
        <dbReference type="ARBA" id="ARBA00022786"/>
    </source>
</evidence>
<keyword evidence="3" id="KW-0808">Transferase</keyword>
<dbReference type="Pfam" id="PF13639">
    <property type="entry name" value="zf-RING_2"/>
    <property type="match status" value="1"/>
</dbReference>
<dbReference type="PANTHER" id="PTHR15710:SF23">
    <property type="entry name" value="RING-TYPE E3 UBIQUITIN TRANSFERASE"/>
    <property type="match status" value="1"/>
</dbReference>
<dbReference type="SMART" id="SM00184">
    <property type="entry name" value="RING"/>
    <property type="match status" value="1"/>
</dbReference>
<dbReference type="Pfam" id="PF14369">
    <property type="entry name" value="Zn_ribbon_19"/>
    <property type="match status" value="1"/>
</dbReference>
<dbReference type="GO" id="GO:0008270">
    <property type="term" value="F:zinc ion binding"/>
    <property type="evidence" value="ECO:0007669"/>
    <property type="project" value="UniProtKB-KW"/>
</dbReference>
<protein>
    <recommendedName>
        <fullName evidence="2">RING-type E3 ubiquitin transferase</fullName>
        <ecNumber evidence="2">2.3.2.27</ecNumber>
    </recommendedName>
</protein>
<keyword evidence="7" id="KW-0862">Zinc</keyword>
<dbReference type="EMBL" id="JAAALK010000286">
    <property type="protein sequence ID" value="KAG8063546.1"/>
    <property type="molecule type" value="Genomic_DNA"/>
</dbReference>
<proteinExistence type="predicted"/>
<dbReference type="CDD" id="cd16667">
    <property type="entry name" value="RING-H2_RNF126-like"/>
    <property type="match status" value="1"/>
</dbReference>
<feature type="domain" description="RING-type" evidence="10">
    <location>
        <begin position="296"/>
        <end position="337"/>
    </location>
</feature>
<name>A0A8J5SX28_ZIZPA</name>
<accession>A0A8J5SX28</accession>
<evidence type="ECO:0000256" key="3">
    <source>
        <dbReference type="ARBA" id="ARBA00022679"/>
    </source>
</evidence>
<evidence type="ECO:0000256" key="5">
    <source>
        <dbReference type="ARBA" id="ARBA00022771"/>
    </source>
</evidence>
<evidence type="ECO:0000259" key="10">
    <source>
        <dbReference type="PROSITE" id="PS50089"/>
    </source>
</evidence>
<dbReference type="FunFam" id="3.30.40.10:FF:000022">
    <property type="entry name" value="E3 ubiquitin-protein ligase RING1-like"/>
    <property type="match status" value="1"/>
</dbReference>
<dbReference type="EC" id="2.3.2.27" evidence="2"/>
<reference evidence="11" key="2">
    <citation type="submission" date="2021-02" db="EMBL/GenBank/DDBJ databases">
        <authorList>
            <person name="Kimball J.A."/>
            <person name="Haas M.W."/>
            <person name="Macchietto M."/>
            <person name="Kono T."/>
            <person name="Duquette J."/>
            <person name="Shao M."/>
        </authorList>
    </citation>
    <scope>NUCLEOTIDE SEQUENCE</scope>
    <source>
        <tissue evidence="11">Fresh leaf tissue</tissue>
    </source>
</reference>
<organism evidence="11 12">
    <name type="scientific">Zizania palustris</name>
    <name type="common">Northern wild rice</name>
    <dbReference type="NCBI Taxonomy" id="103762"/>
    <lineage>
        <taxon>Eukaryota</taxon>
        <taxon>Viridiplantae</taxon>
        <taxon>Streptophyta</taxon>
        <taxon>Embryophyta</taxon>
        <taxon>Tracheophyta</taxon>
        <taxon>Spermatophyta</taxon>
        <taxon>Magnoliopsida</taxon>
        <taxon>Liliopsida</taxon>
        <taxon>Poales</taxon>
        <taxon>Poaceae</taxon>
        <taxon>BOP clade</taxon>
        <taxon>Oryzoideae</taxon>
        <taxon>Oryzeae</taxon>
        <taxon>Zizaniinae</taxon>
        <taxon>Zizania</taxon>
    </lineage>
</organism>
<evidence type="ECO:0000256" key="7">
    <source>
        <dbReference type="ARBA" id="ARBA00022833"/>
    </source>
</evidence>
<dbReference type="PANTHER" id="PTHR15710">
    <property type="entry name" value="E3 UBIQUITIN-PROTEIN LIGASE PRAJA"/>
    <property type="match status" value="1"/>
</dbReference>
<dbReference type="PROSITE" id="PS50089">
    <property type="entry name" value="ZF_RING_2"/>
    <property type="match status" value="1"/>
</dbReference>
<comment type="caution">
    <text evidence="11">The sequence shown here is derived from an EMBL/GenBank/DDBJ whole genome shotgun (WGS) entry which is preliminary data.</text>
</comment>
<feature type="region of interest" description="Disordered" evidence="9">
    <location>
        <begin position="347"/>
        <end position="369"/>
    </location>
</feature>
<evidence type="ECO:0000256" key="2">
    <source>
        <dbReference type="ARBA" id="ARBA00012483"/>
    </source>
</evidence>
<evidence type="ECO:0000256" key="4">
    <source>
        <dbReference type="ARBA" id="ARBA00022723"/>
    </source>
</evidence>
<gene>
    <name evidence="11" type="ORF">GUJ93_ZPchr0003g17014</name>
</gene>
<keyword evidence="5 8" id="KW-0863">Zinc-finger</keyword>
<dbReference type="Proteomes" id="UP000729402">
    <property type="component" value="Unassembled WGS sequence"/>
</dbReference>
<reference evidence="11" key="1">
    <citation type="journal article" date="2021" name="bioRxiv">
        <title>Whole Genome Assembly and Annotation of Northern Wild Rice, Zizania palustris L., Supports a Whole Genome Duplication in the Zizania Genus.</title>
        <authorList>
            <person name="Haas M."/>
            <person name="Kono T."/>
            <person name="Macchietto M."/>
            <person name="Millas R."/>
            <person name="McGilp L."/>
            <person name="Shao M."/>
            <person name="Duquette J."/>
            <person name="Hirsch C.N."/>
            <person name="Kimball J."/>
        </authorList>
    </citation>
    <scope>NUCLEOTIDE SEQUENCE</scope>
    <source>
        <tissue evidence="11">Fresh leaf tissue</tissue>
    </source>
</reference>